<gene>
    <name evidence="2" type="ORF">CP969_08115</name>
</gene>
<evidence type="ECO:0000313" key="3">
    <source>
        <dbReference type="Proteomes" id="UP000327143"/>
    </source>
</evidence>
<feature type="compositionally biased region" description="Basic and acidic residues" evidence="1">
    <location>
        <begin position="33"/>
        <end position="59"/>
    </location>
</feature>
<name>A0ABX6AQ56_STRVD</name>
<keyword evidence="3" id="KW-1185">Reference proteome</keyword>
<proteinExistence type="predicted"/>
<feature type="region of interest" description="Disordered" evidence="1">
    <location>
        <begin position="1"/>
        <end position="81"/>
    </location>
</feature>
<sequence length="81" mass="8635">MTTPAHSATGRRRRVLVPPPTEAAAPARVPDPPVHRDPVRARADRGRAPAGRHAPERTRLAAPRWGPGRFSATPAPRGGGR</sequence>
<dbReference type="Proteomes" id="UP000327143">
    <property type="component" value="Chromosome"/>
</dbReference>
<organism evidence="2 3">
    <name type="scientific">Streptomyces viridosporus T7A</name>
    <dbReference type="NCBI Taxonomy" id="665577"/>
    <lineage>
        <taxon>Bacteria</taxon>
        <taxon>Bacillati</taxon>
        <taxon>Actinomycetota</taxon>
        <taxon>Actinomycetes</taxon>
        <taxon>Kitasatosporales</taxon>
        <taxon>Streptomycetaceae</taxon>
        <taxon>Streptomyces</taxon>
    </lineage>
</organism>
<protein>
    <submittedName>
        <fullName evidence="2">Uncharacterized protein</fullName>
    </submittedName>
</protein>
<reference evidence="2 3" key="1">
    <citation type="submission" date="2017-09" db="EMBL/GenBank/DDBJ databases">
        <authorList>
            <person name="Lee N."/>
            <person name="Cho B.-K."/>
        </authorList>
    </citation>
    <scope>NUCLEOTIDE SEQUENCE [LARGE SCALE GENOMIC DNA]</scope>
    <source>
        <strain evidence="2 3">ATCC 39115</strain>
    </source>
</reference>
<evidence type="ECO:0000256" key="1">
    <source>
        <dbReference type="SAM" id="MobiDB-lite"/>
    </source>
</evidence>
<accession>A0ABX6AQ56</accession>
<evidence type="ECO:0000313" key="2">
    <source>
        <dbReference type="EMBL" id="QEU89138.1"/>
    </source>
</evidence>
<dbReference type="EMBL" id="CP023700">
    <property type="protein sequence ID" value="QEU89138.1"/>
    <property type="molecule type" value="Genomic_DNA"/>
</dbReference>